<proteinExistence type="predicted"/>
<sequence>MRSIVVTAGPFAAPDADGIAQSQTPPGAFTLNGVLVTGGVAYLGTMRRVLITTSADETSRTFTITGTNSAGDVLSETLAGVNNATTYTVLDFYTVTAATHSGTLAGSVTIGTNGVGGSSWVRLDEWALPNASVQAVVSGTINYTVQYSNDDPNSPADAVLPAAMTWNTFAAATASTATTHATYAPLWLRVQVNSNTNPAYVRATVTQTGVVPL</sequence>
<dbReference type="EMBL" id="LR797364">
    <property type="protein sequence ID" value="CAB4210765.1"/>
    <property type="molecule type" value="Genomic_DNA"/>
</dbReference>
<dbReference type="EMBL" id="LR796841">
    <property type="protein sequence ID" value="CAB4169165.1"/>
    <property type="molecule type" value="Genomic_DNA"/>
</dbReference>
<gene>
    <name evidence="2" type="ORF">UFOVP1413_47</name>
    <name evidence="1" type="ORF">UFOVP893_57</name>
</gene>
<reference evidence="1" key="1">
    <citation type="submission" date="2020-05" db="EMBL/GenBank/DDBJ databases">
        <authorList>
            <person name="Chiriac C."/>
            <person name="Salcher M."/>
            <person name="Ghai R."/>
            <person name="Kavagutti S V."/>
        </authorList>
    </citation>
    <scope>NUCLEOTIDE SEQUENCE</scope>
</reference>
<evidence type="ECO:0000313" key="1">
    <source>
        <dbReference type="EMBL" id="CAB4169165.1"/>
    </source>
</evidence>
<evidence type="ECO:0000313" key="2">
    <source>
        <dbReference type="EMBL" id="CAB4210765.1"/>
    </source>
</evidence>
<accession>A0A6J5PJ17</accession>
<protein>
    <submittedName>
        <fullName evidence="1">Uncharacterized protein</fullName>
    </submittedName>
</protein>
<name>A0A6J5PJ17_9CAUD</name>
<organism evidence="1">
    <name type="scientific">uncultured Caudovirales phage</name>
    <dbReference type="NCBI Taxonomy" id="2100421"/>
    <lineage>
        <taxon>Viruses</taxon>
        <taxon>Duplodnaviria</taxon>
        <taxon>Heunggongvirae</taxon>
        <taxon>Uroviricota</taxon>
        <taxon>Caudoviricetes</taxon>
        <taxon>Peduoviridae</taxon>
        <taxon>Maltschvirus</taxon>
        <taxon>Maltschvirus maltsch</taxon>
    </lineage>
</organism>